<evidence type="ECO:0000313" key="3">
    <source>
        <dbReference type="Proteomes" id="UP000322876"/>
    </source>
</evidence>
<comment type="caution">
    <text evidence="2">The sequence shown here is derived from an EMBL/GenBank/DDBJ whole genome shotgun (WGS) entry which is preliminary data.</text>
</comment>
<dbReference type="AlphaFoldDB" id="A0A5A8F1D8"/>
<sequence length="195" mass="22800">MSGEINSVITTFNNTITTLKLLYDLIKELKSTIRLNKKNKLDDLEKDFKKVLRELSKSEKIIKFYIEIIPKIEIAAAFADKIHEIITFINTQNPTNENFWIIQVFLNNIKENTLKIDSIYIDSNIKDDELFQSIHQLVQEIKRLRADMQASITNKNIENIAYVSKSLSDKLSELKEVFTISANRFAEIFRELELR</sequence>
<evidence type="ECO:0000256" key="1">
    <source>
        <dbReference type="SAM" id="Coils"/>
    </source>
</evidence>
<evidence type="ECO:0000313" key="2">
    <source>
        <dbReference type="EMBL" id="KAA0257201.1"/>
    </source>
</evidence>
<dbReference type="EMBL" id="VFJB01000009">
    <property type="protein sequence ID" value="KAA0257201.1"/>
    <property type="molecule type" value="Genomic_DNA"/>
</dbReference>
<dbReference type="Proteomes" id="UP000322876">
    <property type="component" value="Unassembled WGS sequence"/>
</dbReference>
<reference evidence="2 3" key="1">
    <citation type="submission" date="2019-06" db="EMBL/GenBank/DDBJ databases">
        <title>Genomic insights into carbon and energy metabolism of Deferribacter autotrophicus revealed new metabolic traits in the phylum Deferribacteres.</title>
        <authorList>
            <person name="Slobodkin A.I."/>
            <person name="Slobodkina G.B."/>
            <person name="Allioux M."/>
            <person name="Alain K."/>
            <person name="Jebbar M."/>
            <person name="Shadrin V."/>
            <person name="Kublanov I.V."/>
            <person name="Toshchakov S.V."/>
            <person name="Bonch-Osmolovskaya E.A."/>
        </authorList>
    </citation>
    <scope>NUCLEOTIDE SEQUENCE [LARGE SCALE GENOMIC DNA]</scope>
    <source>
        <strain evidence="2 3">SL50</strain>
    </source>
</reference>
<keyword evidence="1" id="KW-0175">Coiled coil</keyword>
<accession>A0A5A8F1D8</accession>
<dbReference type="RefSeq" id="WP_149267342.1">
    <property type="nucleotide sequence ID" value="NZ_VFJB01000009.1"/>
</dbReference>
<name>A0A5A8F1D8_9BACT</name>
<gene>
    <name evidence="2" type="ORF">FHQ18_11595</name>
</gene>
<proteinExistence type="predicted"/>
<feature type="coiled-coil region" evidence="1">
    <location>
        <begin position="34"/>
        <end position="61"/>
    </location>
</feature>
<protein>
    <submittedName>
        <fullName evidence="2">Uncharacterized protein</fullName>
    </submittedName>
</protein>
<organism evidence="2 3">
    <name type="scientific">Deferribacter autotrophicus</name>
    <dbReference type="NCBI Taxonomy" id="500465"/>
    <lineage>
        <taxon>Bacteria</taxon>
        <taxon>Pseudomonadati</taxon>
        <taxon>Deferribacterota</taxon>
        <taxon>Deferribacteres</taxon>
        <taxon>Deferribacterales</taxon>
        <taxon>Deferribacteraceae</taxon>
        <taxon>Deferribacter</taxon>
    </lineage>
</organism>
<keyword evidence="3" id="KW-1185">Reference proteome</keyword>